<dbReference type="EMBL" id="UGIF01000002">
    <property type="protein sequence ID" value="STP28998.1"/>
    <property type="molecule type" value="Genomic_DNA"/>
</dbReference>
<evidence type="ECO:0000313" key="3">
    <source>
        <dbReference type="Proteomes" id="UP000254070"/>
    </source>
</evidence>
<dbReference type="InterPro" id="IPR011990">
    <property type="entry name" value="TPR-like_helical_dom_sf"/>
</dbReference>
<dbReference type="Gene3D" id="1.25.40.10">
    <property type="entry name" value="Tetratricopeptide repeat domain"/>
    <property type="match status" value="1"/>
</dbReference>
<dbReference type="AlphaFoldDB" id="A0A377KII0"/>
<dbReference type="SUPFAM" id="SSF47413">
    <property type="entry name" value="lambda repressor-like DNA-binding domains"/>
    <property type="match status" value="1"/>
</dbReference>
<proteinExistence type="predicted"/>
<organism evidence="2 3">
    <name type="scientific">Enterococcus durans</name>
    <dbReference type="NCBI Taxonomy" id="53345"/>
    <lineage>
        <taxon>Bacteria</taxon>
        <taxon>Bacillati</taxon>
        <taxon>Bacillota</taxon>
        <taxon>Bacilli</taxon>
        <taxon>Lactobacillales</taxon>
        <taxon>Enterococcaceae</taxon>
        <taxon>Enterococcus</taxon>
    </lineage>
</organism>
<feature type="domain" description="HTH cro/C1-type" evidence="1">
    <location>
        <begin position="7"/>
        <end position="60"/>
    </location>
</feature>
<dbReference type="Proteomes" id="UP000254070">
    <property type="component" value="Unassembled WGS sequence"/>
</dbReference>
<dbReference type="InterPro" id="IPR001387">
    <property type="entry name" value="Cro/C1-type_HTH"/>
</dbReference>
<dbReference type="PROSITE" id="PS50943">
    <property type="entry name" value="HTH_CROC1"/>
    <property type="match status" value="1"/>
</dbReference>
<evidence type="ECO:0000259" key="1">
    <source>
        <dbReference type="PROSITE" id="PS50943"/>
    </source>
</evidence>
<accession>A0A377KII0</accession>
<protein>
    <submittedName>
        <fullName evidence="2">Transcriptional regulator</fullName>
    </submittedName>
</protein>
<dbReference type="NCBIfam" id="TIGR01716">
    <property type="entry name" value="RGG_Cterm"/>
    <property type="match status" value="1"/>
</dbReference>
<name>A0A377KII0_9ENTE</name>
<dbReference type="InterPro" id="IPR010982">
    <property type="entry name" value="Lambda_DNA-bd_dom_sf"/>
</dbReference>
<gene>
    <name evidence="2" type="ORF">NCTC8129_01185</name>
</gene>
<dbReference type="InterPro" id="IPR010057">
    <property type="entry name" value="Transcription_activator_Rgg_C"/>
</dbReference>
<dbReference type="Pfam" id="PF21259">
    <property type="entry name" value="Rgg_C"/>
    <property type="match status" value="1"/>
</dbReference>
<dbReference type="InterPro" id="IPR053163">
    <property type="entry name" value="HTH-type_regulator_Rgg"/>
</dbReference>
<dbReference type="Pfam" id="PF01381">
    <property type="entry name" value="HTH_3"/>
    <property type="match status" value="1"/>
</dbReference>
<dbReference type="CDD" id="cd00093">
    <property type="entry name" value="HTH_XRE"/>
    <property type="match status" value="1"/>
</dbReference>
<sequence length="280" mass="33624">MDHSSLIKKLRLERGLSQKKLAQGMSQRSTLASFENNVTKISYNILIQYLDRMNVTLEEYQFMLDGNNLSEKRKLSKVFFDKLRRPYDSEFAKFLNEQYYSMDDYYYKLLHASYVLIRKRENDAIQVDSIDAQKIIKDYLDSIENWGRFELSIFINTLFCFSDEYIFDHSKRSVKKMKTYVDDLYFNRDMASFLINGTQLAFERDSTELFTYFFRELKQFSDKFNSTDAKIAWKVFSFLSTDDIYDQQKKAELVFALHFWEKDNYVRYVEEKINLLGDVK</sequence>
<reference evidence="2 3" key="1">
    <citation type="submission" date="2018-06" db="EMBL/GenBank/DDBJ databases">
        <authorList>
            <consortium name="Pathogen Informatics"/>
            <person name="Doyle S."/>
        </authorList>
    </citation>
    <scope>NUCLEOTIDE SEQUENCE [LARGE SCALE GENOMIC DNA]</scope>
    <source>
        <strain evidence="2 3">NCTC8129</strain>
    </source>
</reference>
<dbReference type="RefSeq" id="WP_115235009.1">
    <property type="nucleotide sequence ID" value="NZ_UGIF01000002.1"/>
</dbReference>
<dbReference type="SMART" id="SM00530">
    <property type="entry name" value="HTH_XRE"/>
    <property type="match status" value="1"/>
</dbReference>
<evidence type="ECO:0000313" key="2">
    <source>
        <dbReference type="EMBL" id="STP28998.1"/>
    </source>
</evidence>
<dbReference type="PANTHER" id="PTHR37038:SF12">
    <property type="entry name" value="TRANSCRIPTIONAL REGULATOR"/>
    <property type="match status" value="1"/>
</dbReference>
<dbReference type="PANTHER" id="PTHR37038">
    <property type="entry name" value="TRANSCRIPTIONAL REGULATOR-RELATED"/>
    <property type="match status" value="1"/>
</dbReference>
<dbReference type="GO" id="GO:0003677">
    <property type="term" value="F:DNA binding"/>
    <property type="evidence" value="ECO:0007669"/>
    <property type="project" value="InterPro"/>
</dbReference>